<dbReference type="Proteomes" id="UP000315295">
    <property type="component" value="Unassembled WGS sequence"/>
</dbReference>
<gene>
    <name evidence="1" type="ORF">C1H46_012045</name>
    <name evidence="2" type="ORF">C1H46_012046</name>
</gene>
<dbReference type="AlphaFoldDB" id="A0A540MTZ6"/>
<evidence type="ECO:0000313" key="1">
    <source>
        <dbReference type="EMBL" id="TQE02276.1"/>
    </source>
</evidence>
<reference evidence="2 3" key="1">
    <citation type="journal article" date="2019" name="G3 (Bethesda)">
        <title>Sequencing of a Wild Apple (Malus baccata) Genome Unravels the Differences Between Cultivated and Wild Apple Species Regarding Disease Resistance and Cold Tolerance.</title>
        <authorList>
            <person name="Chen X."/>
        </authorList>
    </citation>
    <scope>NUCLEOTIDE SEQUENCE [LARGE SCALE GENOMIC DNA]</scope>
    <source>
        <strain evidence="3">cv. Shandingzi</strain>
        <tissue evidence="2">Leaves</tissue>
    </source>
</reference>
<proteinExistence type="predicted"/>
<comment type="caution">
    <text evidence="2">The sequence shown here is derived from an EMBL/GenBank/DDBJ whole genome shotgun (WGS) entry which is preliminary data.</text>
</comment>
<keyword evidence="3" id="KW-1185">Reference proteome</keyword>
<accession>A0A540MTZ6</accession>
<sequence length="78" mass="8921">MGSNYGRKVRELPGSVVKKTKSFFMLCENILGKLKWLSPELPWSPTAFLSFHGANPERDLDSRELKFKKAVEKHGEDL</sequence>
<dbReference type="EMBL" id="VIEB01000178">
    <property type="protein sequence ID" value="TQE02276.1"/>
    <property type="molecule type" value="Genomic_DNA"/>
</dbReference>
<evidence type="ECO:0000313" key="2">
    <source>
        <dbReference type="EMBL" id="TQE02277.1"/>
    </source>
</evidence>
<evidence type="ECO:0000313" key="3">
    <source>
        <dbReference type="Proteomes" id="UP000315295"/>
    </source>
</evidence>
<organism evidence="2 3">
    <name type="scientific">Malus baccata</name>
    <name type="common">Siberian crab apple</name>
    <name type="synonym">Pyrus baccata</name>
    <dbReference type="NCBI Taxonomy" id="106549"/>
    <lineage>
        <taxon>Eukaryota</taxon>
        <taxon>Viridiplantae</taxon>
        <taxon>Streptophyta</taxon>
        <taxon>Embryophyta</taxon>
        <taxon>Tracheophyta</taxon>
        <taxon>Spermatophyta</taxon>
        <taxon>Magnoliopsida</taxon>
        <taxon>eudicotyledons</taxon>
        <taxon>Gunneridae</taxon>
        <taxon>Pentapetalae</taxon>
        <taxon>rosids</taxon>
        <taxon>fabids</taxon>
        <taxon>Rosales</taxon>
        <taxon>Rosaceae</taxon>
        <taxon>Amygdaloideae</taxon>
        <taxon>Maleae</taxon>
        <taxon>Malus</taxon>
    </lineage>
</organism>
<protein>
    <submittedName>
        <fullName evidence="2">Uncharacterized protein</fullName>
    </submittedName>
</protein>
<dbReference type="EMBL" id="VIEB01000178">
    <property type="protein sequence ID" value="TQE02277.1"/>
    <property type="molecule type" value="Genomic_DNA"/>
</dbReference>
<name>A0A540MTZ6_MALBA</name>